<dbReference type="PANTHER" id="PTHR11319:SF35">
    <property type="entry name" value="OUTER MEMBRANE PROTEIN PMPC-RELATED"/>
    <property type="match status" value="1"/>
</dbReference>
<dbReference type="Pfam" id="PF02415">
    <property type="entry name" value="Chlam_PMP"/>
    <property type="match status" value="5"/>
</dbReference>
<dbReference type="InterPro" id="IPR011050">
    <property type="entry name" value="Pectin_lyase_fold/virulence"/>
</dbReference>
<evidence type="ECO:0000256" key="7">
    <source>
        <dbReference type="ARBA" id="ARBA00023237"/>
    </source>
</evidence>
<accession>A0ABS7YX90</accession>
<dbReference type="NCBIfam" id="TIGR01376">
    <property type="entry name" value="POMP_repeat"/>
    <property type="match status" value="4"/>
</dbReference>
<dbReference type="PANTHER" id="PTHR11319">
    <property type="entry name" value="G PROTEIN-COUPLED RECEPTOR-RELATED"/>
    <property type="match status" value="1"/>
</dbReference>
<feature type="region of interest" description="Disordered" evidence="8">
    <location>
        <begin position="834"/>
        <end position="895"/>
    </location>
</feature>
<dbReference type="InterPro" id="IPR042229">
    <property type="entry name" value="Listeria/Bacterioides_rpt_sf"/>
</dbReference>
<protein>
    <submittedName>
        <fullName evidence="9">InlB B-repeat-containing protein</fullName>
    </submittedName>
</protein>
<dbReference type="SUPFAM" id="SSF51126">
    <property type="entry name" value="Pectin lyase-like"/>
    <property type="match status" value="2"/>
</dbReference>
<keyword evidence="7" id="KW-0998">Cell outer membrane</keyword>
<keyword evidence="4" id="KW-0964">Secreted</keyword>
<dbReference type="Proteomes" id="UP001198374">
    <property type="component" value="Unassembled WGS sequence"/>
</dbReference>
<keyword evidence="6" id="KW-0472">Membrane</keyword>
<evidence type="ECO:0000313" key="9">
    <source>
        <dbReference type="EMBL" id="MCA2095669.1"/>
    </source>
</evidence>
<evidence type="ECO:0000256" key="2">
    <source>
        <dbReference type="ARBA" id="ARBA00004442"/>
    </source>
</evidence>
<evidence type="ECO:0000313" key="10">
    <source>
        <dbReference type="Proteomes" id="UP001198374"/>
    </source>
</evidence>
<evidence type="ECO:0000256" key="6">
    <source>
        <dbReference type="ARBA" id="ARBA00023136"/>
    </source>
</evidence>
<sequence length="1013" mass="109804">MNYLRKISTNLVGLLIFSIILLNGLPKVYAEEESPGSAEIRVESATPSESSGESGQQNSSTEPAKEKSQESDKKSETGEVSDNNTNPLKAGKEKSQTEKKDSTNGQENGEKPEKDSEKADLSEEIKPVPLGNPSQTPKAFTVKKRGAEGTEEIIVGEFDKFYDAVGSMDNNGKDGFYTIYVNRDVTVPADEMGGYYRSNNKFRITSGQNVSSVLKREGEWGILAIQENSELTIDNITLDGSGTCQCLFISNNGKVTIGNGATIQNFVDTDKESGPAIHVTGGTLNILPGATIQNNNSNTQGGVIQAYNGTTVNISGGTFSNNESNTSDGGFLAAYGELNITGGKFENNKAKKSGGAILVGSRATASIENATFNDNKASTGGAIHSSGKLEIKDLKFNNNKAEKGGAVYSEQKLIVTNGIFENNVASSQGGAMYLKGESTLNGVKTDDNQLFVKFSNNSSKFGGAIYGEDSLKLKNVIFDKNNATKNGGALFLYKGANIENSKFVENKAGSQGGAIDNRNEKLTISHSYFNQNICMIFGGAIIVKNSHLIIKNTNFTNNISNKHGGALCMDGLKEYSIENTIFEKNAAAEYGGAIISFNGGSLKFNGAKINNNFAPRGAGVVVNDGSADIKASEFNGNDTGEGEDQEQRLGGGLYIGEDANVNISQNTKFIDNKAGMGGAIFTEDWYYNDPADTNKYKNLTIEDTTLFKGNIARAGLFYPPNNFKEFNNLNFSSDSDVKQNVGNRPSLLNNNDINYKSNTSRVTFINDDKVYKVVFVQNGKSINSDDLIDESMPANPTKAGYTFENWNEKKDGKGENFNDATIVNGDRLVYAIYKKNPPKPSDDRPGPVPDYRPDEKTEIPDDIKEVDPGLKQDDSPIEKEKEKPNEKEAENTPPVLEVKDGAIIVGEKFDPRTLITRAYDKEDGSNLVDSVIIDQGKFDNRVAGRYEIQYSLIDKSGSKVTKLAYVDVLAKANKENLRNSRENPKTGVEPGFALYSTIILLSSSAYTAIRKKY</sequence>
<dbReference type="RefSeq" id="WP_209774138.1">
    <property type="nucleotide sequence ID" value="NZ_JAGGLO010000005.1"/>
</dbReference>
<feature type="compositionally biased region" description="Low complexity" evidence="8">
    <location>
        <begin position="48"/>
        <end position="60"/>
    </location>
</feature>
<feature type="compositionally biased region" description="Basic and acidic residues" evidence="8">
    <location>
        <begin position="90"/>
        <end position="126"/>
    </location>
</feature>
<dbReference type="Gene3D" id="2.60.40.4270">
    <property type="entry name" value="Listeria-Bacteroides repeat domain"/>
    <property type="match status" value="1"/>
</dbReference>
<dbReference type="InterPro" id="IPR013378">
    <property type="entry name" value="InlB-like_B-rpt"/>
</dbReference>
<evidence type="ECO:0000256" key="3">
    <source>
        <dbReference type="ARBA" id="ARBA00004613"/>
    </source>
</evidence>
<proteinExistence type="predicted"/>
<dbReference type="Pfam" id="PF09479">
    <property type="entry name" value="Flg_new"/>
    <property type="match status" value="1"/>
</dbReference>
<dbReference type="EMBL" id="JAIWIY010000001">
    <property type="protein sequence ID" value="MCA2095669.1"/>
    <property type="molecule type" value="Genomic_DNA"/>
</dbReference>
<comment type="caution">
    <text evidence="9">The sequence shown here is derived from an EMBL/GenBank/DDBJ whole genome shotgun (WGS) entry which is preliminary data.</text>
</comment>
<gene>
    <name evidence="9" type="ORF">LDJ82_01835</name>
</gene>
<evidence type="ECO:0000256" key="8">
    <source>
        <dbReference type="SAM" id="MobiDB-lite"/>
    </source>
</evidence>
<organism evidence="9 10">
    <name type="scientific">Anaerococcus degeneri</name>
    <dbReference type="NCBI Taxonomy" id="361500"/>
    <lineage>
        <taxon>Bacteria</taxon>
        <taxon>Bacillati</taxon>
        <taxon>Bacillota</taxon>
        <taxon>Tissierellia</taxon>
        <taxon>Tissierellales</taxon>
        <taxon>Peptoniphilaceae</taxon>
        <taxon>Anaerococcus</taxon>
    </lineage>
</organism>
<feature type="compositionally biased region" description="Basic and acidic residues" evidence="8">
    <location>
        <begin position="63"/>
        <end position="77"/>
    </location>
</feature>
<evidence type="ECO:0000256" key="5">
    <source>
        <dbReference type="ARBA" id="ARBA00022729"/>
    </source>
</evidence>
<name>A0ABS7YX90_9FIRM</name>
<feature type="compositionally biased region" description="Basic and acidic residues" evidence="8">
    <location>
        <begin position="840"/>
        <end position="890"/>
    </location>
</feature>
<feature type="compositionally biased region" description="Polar residues" evidence="8">
    <location>
        <begin position="78"/>
        <end position="87"/>
    </location>
</feature>
<evidence type="ECO:0000256" key="1">
    <source>
        <dbReference type="ARBA" id="ARBA00004196"/>
    </source>
</evidence>
<reference evidence="10" key="1">
    <citation type="submission" date="2023-07" db="EMBL/GenBank/DDBJ databases">
        <title>FDA dAtabase for Regulatory Grade micrObial Sequences (FDA-ARGOS): Supporting development and validation of Infectious Disease Dx tests.</title>
        <authorList>
            <person name="Sproer C."/>
            <person name="Gronow S."/>
            <person name="Severitt S."/>
            <person name="Schroder I."/>
            <person name="Tallon L."/>
            <person name="Sadzewicz L."/>
            <person name="Zhao X."/>
            <person name="Boylan J."/>
            <person name="Ott S."/>
            <person name="Bowen H."/>
            <person name="Vavikolanu K."/>
            <person name="Hazen T."/>
            <person name="Aluvathingal J."/>
            <person name="Nadendla S."/>
            <person name="Lowell S."/>
            <person name="Myers T."/>
            <person name="Yan Y."/>
        </authorList>
    </citation>
    <scope>NUCLEOTIDE SEQUENCE [LARGE SCALE GENOMIC DNA]</scope>
    <source>
        <strain evidence="10">FDAARGOS_1538</strain>
    </source>
</reference>
<evidence type="ECO:0000256" key="4">
    <source>
        <dbReference type="ARBA" id="ARBA00022525"/>
    </source>
</evidence>
<feature type="region of interest" description="Disordered" evidence="8">
    <location>
        <begin position="32"/>
        <end position="140"/>
    </location>
</feature>
<comment type="subcellular location">
    <subcellularLocation>
        <location evidence="1">Cell envelope</location>
    </subcellularLocation>
    <subcellularLocation>
        <location evidence="2">Cell outer membrane</location>
    </subcellularLocation>
    <subcellularLocation>
        <location evidence="3">Secreted</location>
    </subcellularLocation>
</comment>
<dbReference type="InterPro" id="IPR013783">
    <property type="entry name" value="Ig-like_fold"/>
</dbReference>
<dbReference type="Gene3D" id="2.160.20.20">
    <property type="match status" value="1"/>
</dbReference>
<dbReference type="Gene3D" id="2.60.40.10">
    <property type="entry name" value="Immunoglobulins"/>
    <property type="match status" value="1"/>
</dbReference>
<dbReference type="InterPro" id="IPR012332">
    <property type="entry name" value="Autotransporter_pectin_lyase_C"/>
</dbReference>
<keyword evidence="10" id="KW-1185">Reference proteome</keyword>
<keyword evidence="5" id="KW-0732">Signal</keyword>
<dbReference type="InterPro" id="IPR003368">
    <property type="entry name" value="POMP_repeat"/>
</dbReference>